<evidence type="ECO:0000259" key="1">
    <source>
        <dbReference type="Pfam" id="PF06985"/>
    </source>
</evidence>
<name>A0A8H4W3M8_9HELO</name>
<dbReference type="InterPro" id="IPR010730">
    <property type="entry name" value="HET"/>
</dbReference>
<evidence type="ECO:0000313" key="3">
    <source>
        <dbReference type="Proteomes" id="UP000566819"/>
    </source>
</evidence>
<evidence type="ECO:0000313" key="2">
    <source>
        <dbReference type="EMBL" id="KAF4632983.1"/>
    </source>
</evidence>
<sequence>MPPCSSCQCFAIYSFSTDPNGIRAYRLEIVENRAREGCDFSLIGDSKDVPKPGVGFRYNKLVVRLAIRTLPRPRVLDFEDGGKEHEFTVAADQGSPTARSLDVIGRYLGEEPTSDLHVSAILEWLDECSTHAACSQTNSGTLRLDARDAPLPTRCIDVLAQNLVLCETDGNRGTYITLSHRWNEATEKCKTTMENVEERKTTLELATLSKTFQHAVLITQRLGIQFLWIDSICIIQSGDGGRDWGKEAMKMGQYYQHSLLTIAVTASSPQYGFLSSRPQKSFSSLARLPYRDISGFQRGHFYIYKRESHIDEQFLSGVWNSELLKRGWVFQEWILSRRIVYFTASQIFFECQARGPKSECEEKIGFRQFPLNLNKGFGTKTTFTFTILSIERIWYQLVEVYSRLSLTVVDKDRIIALSGIASEVREMFIANDRQSKEPKLLENLRLENVWEFEDYHHGHGHRYCLSLISADGAFYSLEAMEEPSSSSSHLLQPELVNTPPSMEQYNVGNISTSLYIRARFQEVLVRGDFQTKEDVRMAAWATGVKIDNSDVVTWAASSRVEEMDPTALEAAIGLNFESRAWKAICSIRSPEIISGWGSFAQPEFCNDLNTTSSTLVHALHVSTENGVPGGLSFGRLSLNHDVYNVPFVEHAGADQYRRIGVGRLFGEDIMRELLGAELQDIKLI</sequence>
<proteinExistence type="predicted"/>
<dbReference type="PANTHER" id="PTHR33112">
    <property type="entry name" value="DOMAIN PROTEIN, PUTATIVE-RELATED"/>
    <property type="match status" value="1"/>
</dbReference>
<dbReference type="EMBL" id="JAAMPI010000300">
    <property type="protein sequence ID" value="KAF4632983.1"/>
    <property type="molecule type" value="Genomic_DNA"/>
</dbReference>
<comment type="caution">
    <text evidence="2">The sequence shown here is derived from an EMBL/GenBank/DDBJ whole genome shotgun (WGS) entry which is preliminary data.</text>
</comment>
<dbReference type="PANTHER" id="PTHR33112:SF16">
    <property type="entry name" value="HETEROKARYON INCOMPATIBILITY DOMAIN-CONTAINING PROTEIN"/>
    <property type="match status" value="1"/>
</dbReference>
<protein>
    <recommendedName>
        <fullName evidence="1">Heterokaryon incompatibility domain-containing protein</fullName>
    </recommendedName>
</protein>
<organism evidence="2 3">
    <name type="scientific">Cudoniella acicularis</name>
    <dbReference type="NCBI Taxonomy" id="354080"/>
    <lineage>
        <taxon>Eukaryota</taxon>
        <taxon>Fungi</taxon>
        <taxon>Dikarya</taxon>
        <taxon>Ascomycota</taxon>
        <taxon>Pezizomycotina</taxon>
        <taxon>Leotiomycetes</taxon>
        <taxon>Helotiales</taxon>
        <taxon>Tricladiaceae</taxon>
        <taxon>Cudoniella</taxon>
    </lineage>
</organism>
<reference evidence="2 3" key="1">
    <citation type="submission" date="2020-03" db="EMBL/GenBank/DDBJ databases">
        <title>Draft Genome Sequence of Cudoniella acicularis.</title>
        <authorList>
            <person name="Buettner E."/>
            <person name="Kellner H."/>
        </authorList>
    </citation>
    <scope>NUCLEOTIDE SEQUENCE [LARGE SCALE GENOMIC DNA]</scope>
    <source>
        <strain evidence="2 3">DSM 108380</strain>
    </source>
</reference>
<dbReference type="Pfam" id="PF06985">
    <property type="entry name" value="HET"/>
    <property type="match status" value="1"/>
</dbReference>
<accession>A0A8H4W3M8</accession>
<feature type="domain" description="Heterokaryon incompatibility" evidence="1">
    <location>
        <begin position="175"/>
        <end position="332"/>
    </location>
</feature>
<gene>
    <name evidence="2" type="ORF">G7Y89_g5137</name>
</gene>
<dbReference type="OrthoDB" id="4161196at2759"/>
<keyword evidence="3" id="KW-1185">Reference proteome</keyword>
<dbReference type="AlphaFoldDB" id="A0A8H4W3M8"/>
<dbReference type="Proteomes" id="UP000566819">
    <property type="component" value="Unassembled WGS sequence"/>
</dbReference>